<sequence>MPEAPEIQAFLYRINRWKSRYAAQNNGQAPEAYLKIFPRMFAVGTAQRDYSSCYVDLLGYDEKTMERQHDDNSYEANVHDLLRSKNQPYEYLVNRQLQKGELHACARGKILAIAAGHHLVAISLGLEAHIVGMTKDDFDEITKEDQPGPNKNRMKADKLRTFPLPQRFCEPDTSPNIKRTVNIFMAFVSESANYVWALVDFARIVRLNVISHSRFWSASDMLPSSPSWSTIFNQFGDGPDWVLEMDKAMHALDVWRSEVLDSEVFTPLVDIMCAKDSYVFAGFGRHLAHDFLHLQGLFPNTPASFVCSDIGLYSKLKSSLVEFMAIWKSTTFLQRCANLVNSSNPFAYNTTSFKNYYSSHILVFRRPQVQVPVDLYNGLVQDGLLDPDHIIGQPYIPDTSQLELEKRSRWLPVFMRGNDVYTVIRAKCPDGWRDGPEKTVNDLRLEGYKTTIGVAEFRE</sequence>
<dbReference type="Proteomes" id="UP000790377">
    <property type="component" value="Unassembled WGS sequence"/>
</dbReference>
<dbReference type="EMBL" id="MU269497">
    <property type="protein sequence ID" value="KAH7902820.1"/>
    <property type="molecule type" value="Genomic_DNA"/>
</dbReference>
<evidence type="ECO:0000313" key="2">
    <source>
        <dbReference type="Proteomes" id="UP000790377"/>
    </source>
</evidence>
<evidence type="ECO:0000313" key="1">
    <source>
        <dbReference type="EMBL" id="KAH7902820.1"/>
    </source>
</evidence>
<accession>A0ACB7ZP01</accession>
<proteinExistence type="predicted"/>
<comment type="caution">
    <text evidence="1">The sequence shown here is derived from an EMBL/GenBank/DDBJ whole genome shotgun (WGS) entry which is preliminary data.</text>
</comment>
<name>A0ACB7ZP01_9AGAM</name>
<organism evidence="1 2">
    <name type="scientific">Hygrophoropsis aurantiaca</name>
    <dbReference type="NCBI Taxonomy" id="72124"/>
    <lineage>
        <taxon>Eukaryota</taxon>
        <taxon>Fungi</taxon>
        <taxon>Dikarya</taxon>
        <taxon>Basidiomycota</taxon>
        <taxon>Agaricomycotina</taxon>
        <taxon>Agaricomycetes</taxon>
        <taxon>Agaricomycetidae</taxon>
        <taxon>Boletales</taxon>
        <taxon>Coniophorineae</taxon>
        <taxon>Hygrophoropsidaceae</taxon>
        <taxon>Hygrophoropsis</taxon>
    </lineage>
</organism>
<protein>
    <submittedName>
        <fullName evidence="1">Uncharacterized protein</fullName>
    </submittedName>
</protein>
<keyword evidence="2" id="KW-1185">Reference proteome</keyword>
<reference evidence="1" key="1">
    <citation type="journal article" date="2021" name="New Phytol.">
        <title>Evolutionary innovations through gain and loss of genes in the ectomycorrhizal Boletales.</title>
        <authorList>
            <person name="Wu G."/>
            <person name="Miyauchi S."/>
            <person name="Morin E."/>
            <person name="Kuo A."/>
            <person name="Drula E."/>
            <person name="Varga T."/>
            <person name="Kohler A."/>
            <person name="Feng B."/>
            <person name="Cao Y."/>
            <person name="Lipzen A."/>
            <person name="Daum C."/>
            <person name="Hundley H."/>
            <person name="Pangilinan J."/>
            <person name="Johnson J."/>
            <person name="Barry K."/>
            <person name="LaButti K."/>
            <person name="Ng V."/>
            <person name="Ahrendt S."/>
            <person name="Min B."/>
            <person name="Choi I.G."/>
            <person name="Park H."/>
            <person name="Plett J.M."/>
            <person name="Magnuson J."/>
            <person name="Spatafora J.W."/>
            <person name="Nagy L.G."/>
            <person name="Henrissat B."/>
            <person name="Grigoriev I.V."/>
            <person name="Yang Z.L."/>
            <person name="Xu J."/>
            <person name="Martin F.M."/>
        </authorList>
    </citation>
    <scope>NUCLEOTIDE SEQUENCE</scope>
    <source>
        <strain evidence="1">ATCC 28755</strain>
    </source>
</reference>
<gene>
    <name evidence="1" type="ORF">BJ138DRAFT_973516</name>
</gene>
<feature type="non-terminal residue" evidence="1">
    <location>
        <position position="459"/>
    </location>
</feature>